<name>A0ABU1R1I4_9BACT</name>
<evidence type="ECO:0000313" key="3">
    <source>
        <dbReference type="EMBL" id="MDR6807273.1"/>
    </source>
</evidence>
<keyword evidence="1" id="KW-0732">Signal</keyword>
<comment type="caution">
    <text evidence="3">The sequence shown here is derived from an EMBL/GenBank/DDBJ whole genome shotgun (WGS) entry which is preliminary data.</text>
</comment>
<dbReference type="RefSeq" id="WP_309987490.1">
    <property type="nucleotide sequence ID" value="NZ_JAVDTI010000004.1"/>
</dbReference>
<dbReference type="EMBL" id="JAVDTI010000004">
    <property type="protein sequence ID" value="MDR6807273.1"/>
    <property type="molecule type" value="Genomic_DNA"/>
</dbReference>
<dbReference type="Pfam" id="PF01425">
    <property type="entry name" value="Amidase"/>
    <property type="match status" value="1"/>
</dbReference>
<protein>
    <submittedName>
        <fullName evidence="3">Amidase</fullName>
        <ecNumber evidence="3">3.5.1.4</ecNumber>
    </submittedName>
</protein>
<dbReference type="NCBIfam" id="NF005300">
    <property type="entry name" value="PRK06828.1"/>
    <property type="match status" value="1"/>
</dbReference>
<reference evidence="3 4" key="1">
    <citation type="submission" date="2023-07" db="EMBL/GenBank/DDBJ databases">
        <title>Sorghum-associated microbial communities from plants grown in Nebraska, USA.</title>
        <authorList>
            <person name="Schachtman D."/>
        </authorList>
    </citation>
    <scope>NUCLEOTIDE SEQUENCE [LARGE SCALE GENOMIC DNA]</scope>
    <source>
        <strain evidence="3 4">BE57</strain>
    </source>
</reference>
<dbReference type="Proteomes" id="UP001264980">
    <property type="component" value="Unassembled WGS sequence"/>
</dbReference>
<keyword evidence="3" id="KW-0378">Hydrolase</keyword>
<dbReference type="SUPFAM" id="SSF75304">
    <property type="entry name" value="Amidase signature (AS) enzymes"/>
    <property type="match status" value="1"/>
</dbReference>
<feature type="signal peptide" evidence="1">
    <location>
        <begin position="1"/>
        <end position="23"/>
    </location>
</feature>
<gene>
    <name evidence="3" type="ORF">J2W84_004324</name>
</gene>
<evidence type="ECO:0000256" key="1">
    <source>
        <dbReference type="SAM" id="SignalP"/>
    </source>
</evidence>
<evidence type="ECO:0000259" key="2">
    <source>
        <dbReference type="Pfam" id="PF01425"/>
    </source>
</evidence>
<dbReference type="InterPro" id="IPR023631">
    <property type="entry name" value="Amidase_dom"/>
</dbReference>
<feature type="domain" description="Amidase" evidence="2">
    <location>
        <begin position="56"/>
        <end position="501"/>
    </location>
</feature>
<dbReference type="NCBIfam" id="NF006006">
    <property type="entry name" value="PRK08137.1"/>
    <property type="match status" value="1"/>
</dbReference>
<sequence length="525" mass="56100">MKRRNFLRLGSAAGLFTIMPAFARSAPEIAPGEFTEMTVAEMQKRMQAGRLTSLALTRHYLDEIARVDKAGPKLASVIEVNPDAARIAAALDKERKSGQVRGPLHGIPVLLKDNIDTADRMKTTAGSLALLDNVASKDAFLVTRLREAGAVILGKTNLSEWANFRSTRSSSGWSSRGGQTHNPYVLDRSPCGSSSGSAVAVAANLCAVAVGTETNGSIACPASMNGVVGIKPTVGLVSRNGVIPISQTQDTAGPFGRTVADAAALLGAMAGQDPADVTQHKPQQTLPTDYSAYLDPNGLKGKRIGIEKSMLKMHERIDGLLDKALEQLKEAGAEVVEVEYMKLQKLPGAESLVLQYEFKDGINRYLSTSNAKIKSLEGLIEFNKANKAKTMPYFGQELFESSQAKGDLDTKEYKEALEKINGVADALTDLLDKHKLDALCGPSTGAAWCTDLVNGDFWTGYGSYGPAALSGFPSITLPMGMLSGLPVGISFLAKAYQEPELIRIAYAYEQASHNRVTPGYLRSVG</sequence>
<feature type="chain" id="PRO_5045763477" evidence="1">
    <location>
        <begin position="24"/>
        <end position="525"/>
    </location>
</feature>
<keyword evidence="4" id="KW-1185">Reference proteome</keyword>
<dbReference type="PANTHER" id="PTHR42678">
    <property type="entry name" value="AMIDASE"/>
    <property type="match status" value="1"/>
</dbReference>
<dbReference type="EC" id="3.5.1.4" evidence="3"/>
<evidence type="ECO:0000313" key="4">
    <source>
        <dbReference type="Proteomes" id="UP001264980"/>
    </source>
</evidence>
<dbReference type="PANTHER" id="PTHR42678:SF34">
    <property type="entry name" value="OS04G0183300 PROTEIN"/>
    <property type="match status" value="1"/>
</dbReference>
<dbReference type="GO" id="GO:0004040">
    <property type="term" value="F:amidase activity"/>
    <property type="evidence" value="ECO:0007669"/>
    <property type="project" value="UniProtKB-EC"/>
</dbReference>
<accession>A0ABU1R1I4</accession>
<organism evidence="3 4">
    <name type="scientific">Dyadobacter fermentans</name>
    <dbReference type="NCBI Taxonomy" id="94254"/>
    <lineage>
        <taxon>Bacteria</taxon>
        <taxon>Pseudomonadati</taxon>
        <taxon>Bacteroidota</taxon>
        <taxon>Cytophagia</taxon>
        <taxon>Cytophagales</taxon>
        <taxon>Spirosomataceae</taxon>
        <taxon>Dyadobacter</taxon>
    </lineage>
</organism>
<proteinExistence type="predicted"/>
<dbReference type="Gene3D" id="3.90.1300.10">
    <property type="entry name" value="Amidase signature (AS) domain"/>
    <property type="match status" value="1"/>
</dbReference>
<dbReference type="InterPro" id="IPR036928">
    <property type="entry name" value="AS_sf"/>
</dbReference>